<name>A0A024WPZ2_PLAFA</name>
<sequence length="114" mass="13923">MHMKCRKKYFLIKVNLHEMCIESNMKKNRITLLKINIFCSFNVLSIQIYTCNHIFKHSCVYILFIIVKNKFINYVYIEQKMLILINSFYAVLNWSEDFNNFSYHKYIINILFCL</sequence>
<gene>
    <name evidence="2" type="ORF">PFMALIP_02608</name>
</gene>
<protein>
    <submittedName>
        <fullName evidence="2">Uncharacterized protein</fullName>
    </submittedName>
</protein>
<evidence type="ECO:0000313" key="3">
    <source>
        <dbReference type="Proteomes" id="UP000030699"/>
    </source>
</evidence>
<keyword evidence="1" id="KW-1133">Transmembrane helix</keyword>
<feature type="transmembrane region" description="Helical" evidence="1">
    <location>
        <begin position="31"/>
        <end position="49"/>
    </location>
</feature>
<accession>A0A024WPZ2</accession>
<reference evidence="2 3" key="2">
    <citation type="submission" date="2013-02" db="EMBL/GenBank/DDBJ databases">
        <title>The Genome Sequence of Plasmodium falciparum MaliPS096_E11.</title>
        <authorList>
            <consortium name="The Broad Institute Genome Sequencing Platform"/>
            <consortium name="The Broad Institute Genome Sequencing Center for Infectious Disease"/>
            <person name="Neafsey D."/>
            <person name="Cheeseman I."/>
            <person name="Volkman S."/>
            <person name="Adams J."/>
            <person name="Walker B."/>
            <person name="Young S.K."/>
            <person name="Zeng Q."/>
            <person name="Gargeya S."/>
            <person name="Fitzgerald M."/>
            <person name="Haas B."/>
            <person name="Abouelleil A."/>
            <person name="Alvarado L."/>
            <person name="Arachchi H.M."/>
            <person name="Berlin A.M."/>
            <person name="Chapman S.B."/>
            <person name="Dewar J."/>
            <person name="Goldberg J."/>
            <person name="Griggs A."/>
            <person name="Gujja S."/>
            <person name="Hansen M."/>
            <person name="Howarth C."/>
            <person name="Imamovic A."/>
            <person name="Larimer J."/>
            <person name="McCowan C."/>
            <person name="Murphy C."/>
            <person name="Neiman D."/>
            <person name="Pearson M."/>
            <person name="Priest M."/>
            <person name="Roberts A."/>
            <person name="Saif S."/>
            <person name="Shea T."/>
            <person name="Sisk P."/>
            <person name="Sykes S."/>
            <person name="Wortman J."/>
            <person name="Nusbaum C."/>
            <person name="Birren B."/>
        </authorList>
    </citation>
    <scope>NUCLEOTIDE SEQUENCE [LARGE SCALE GENOMIC DNA]</scope>
    <source>
        <strain evidence="2 3">MaliPS096_E11</strain>
    </source>
</reference>
<keyword evidence="1" id="KW-0812">Transmembrane</keyword>
<dbReference type="Proteomes" id="UP000030699">
    <property type="component" value="Unassembled WGS sequence"/>
</dbReference>
<keyword evidence="1" id="KW-0472">Membrane</keyword>
<dbReference type="EMBL" id="KI925545">
    <property type="protein sequence ID" value="ETW49289.1"/>
    <property type="molecule type" value="Genomic_DNA"/>
</dbReference>
<evidence type="ECO:0000313" key="2">
    <source>
        <dbReference type="EMBL" id="ETW49289.1"/>
    </source>
</evidence>
<organism evidence="2 3">
    <name type="scientific">Plasmodium falciparum MaliPS096_E11</name>
    <dbReference type="NCBI Taxonomy" id="1036727"/>
    <lineage>
        <taxon>Eukaryota</taxon>
        <taxon>Sar</taxon>
        <taxon>Alveolata</taxon>
        <taxon>Apicomplexa</taxon>
        <taxon>Aconoidasida</taxon>
        <taxon>Haemosporida</taxon>
        <taxon>Plasmodiidae</taxon>
        <taxon>Plasmodium</taxon>
        <taxon>Plasmodium (Laverania)</taxon>
    </lineage>
</organism>
<proteinExistence type="predicted"/>
<evidence type="ECO:0000256" key="1">
    <source>
        <dbReference type="SAM" id="Phobius"/>
    </source>
</evidence>
<dbReference type="AlphaFoldDB" id="A0A024WPZ2"/>
<reference evidence="2 3" key="1">
    <citation type="submission" date="2013-02" db="EMBL/GenBank/DDBJ databases">
        <title>The Genome Annotation of Plasmodium falciparum MaliPS096_E11.</title>
        <authorList>
            <consortium name="The Broad Institute Genome Sequencing Platform"/>
            <consortium name="The Broad Institute Genome Sequencing Center for Infectious Disease"/>
            <person name="Neafsey D."/>
            <person name="Hoffman S."/>
            <person name="Volkman S."/>
            <person name="Rosenthal P."/>
            <person name="Walker B."/>
            <person name="Young S.K."/>
            <person name="Zeng Q."/>
            <person name="Gargeya S."/>
            <person name="Fitzgerald M."/>
            <person name="Haas B."/>
            <person name="Abouelleil A."/>
            <person name="Allen A.W."/>
            <person name="Alvarado L."/>
            <person name="Arachchi H.M."/>
            <person name="Berlin A.M."/>
            <person name="Chapman S.B."/>
            <person name="Gainer-Dewar J."/>
            <person name="Goldberg J."/>
            <person name="Griggs A."/>
            <person name="Gujja S."/>
            <person name="Hansen M."/>
            <person name="Howarth C."/>
            <person name="Imamovic A."/>
            <person name="Ireland A."/>
            <person name="Larimer J."/>
            <person name="McCowan C."/>
            <person name="Murphy C."/>
            <person name="Pearson M."/>
            <person name="Poon T.W."/>
            <person name="Priest M."/>
            <person name="Roberts A."/>
            <person name="Saif S."/>
            <person name="Shea T."/>
            <person name="Sisk P."/>
            <person name="Sykes S."/>
            <person name="Wortman J."/>
            <person name="Nusbaum C."/>
            <person name="Birren B."/>
        </authorList>
    </citation>
    <scope>NUCLEOTIDE SEQUENCE [LARGE SCALE GENOMIC DNA]</scope>
    <source>
        <strain evidence="2 3">MaliPS096_E11</strain>
    </source>
</reference>